<proteinExistence type="predicted"/>
<accession>A0A2A6F7T6</accession>
<sequence>MNRDRRNSFGGRLTCVSTSPVPPTADASLLGAKRHASTTEAGGTDQQGTESRVAALGVIICRLDEMRQLAASHGLELLGYLLDVAFTESCDAIRKEHSCAQSKITETVIPTDDVS</sequence>
<evidence type="ECO:0000313" key="2">
    <source>
        <dbReference type="EMBL" id="PDQ18010.1"/>
    </source>
</evidence>
<feature type="compositionally biased region" description="Polar residues" evidence="1">
    <location>
        <begin position="38"/>
        <end position="49"/>
    </location>
</feature>
<feature type="region of interest" description="Disordered" evidence="1">
    <location>
        <begin position="1"/>
        <end position="49"/>
    </location>
</feature>
<keyword evidence="3" id="KW-1185">Reference proteome</keyword>
<gene>
    <name evidence="2" type="ORF">CN311_27025</name>
</gene>
<reference evidence="2 3" key="1">
    <citation type="submission" date="2017-09" db="EMBL/GenBank/DDBJ databases">
        <title>Mesorhizobum sanjuanii sp. nov. isolated from nodules of Lotus tenuis in saline-alkaline lowlands of Flooding Pampa.</title>
        <authorList>
            <person name="Sannazzaro A.I."/>
            <person name="Torres Tejerizo G.A."/>
            <person name="Fontana F."/>
            <person name="Cumpa Velazquez L.M."/>
            <person name="Hansen L."/>
            <person name="Pistorio M."/>
            <person name="Estrella M.J."/>
        </authorList>
    </citation>
    <scope>NUCLEOTIDE SEQUENCE [LARGE SCALE GENOMIC DNA]</scope>
    <source>
        <strain evidence="2 3">BSA136</strain>
    </source>
</reference>
<evidence type="ECO:0000313" key="3">
    <source>
        <dbReference type="Proteomes" id="UP000219182"/>
    </source>
</evidence>
<comment type="caution">
    <text evidence="2">The sequence shown here is derived from an EMBL/GenBank/DDBJ whole genome shotgun (WGS) entry which is preliminary data.</text>
</comment>
<organism evidence="2 3">
    <name type="scientific">Mesorhizobium sanjuanii</name>
    <dbReference type="NCBI Taxonomy" id="2037900"/>
    <lineage>
        <taxon>Bacteria</taxon>
        <taxon>Pseudomonadati</taxon>
        <taxon>Pseudomonadota</taxon>
        <taxon>Alphaproteobacteria</taxon>
        <taxon>Hyphomicrobiales</taxon>
        <taxon>Phyllobacteriaceae</taxon>
        <taxon>Mesorhizobium</taxon>
    </lineage>
</organism>
<dbReference type="EMBL" id="NWQG01000214">
    <property type="protein sequence ID" value="PDQ18010.1"/>
    <property type="molecule type" value="Genomic_DNA"/>
</dbReference>
<name>A0A2A6F7T6_9HYPH</name>
<dbReference type="Proteomes" id="UP000219182">
    <property type="component" value="Unassembled WGS sequence"/>
</dbReference>
<evidence type="ECO:0000256" key="1">
    <source>
        <dbReference type="SAM" id="MobiDB-lite"/>
    </source>
</evidence>
<dbReference type="AlphaFoldDB" id="A0A2A6F7T6"/>
<protein>
    <submittedName>
        <fullName evidence="2">Uncharacterized protein</fullName>
    </submittedName>
</protein>